<dbReference type="EMBL" id="JAUSWV010000002">
    <property type="protein sequence ID" value="MDQ0585748.1"/>
    <property type="molecule type" value="Genomic_DNA"/>
</dbReference>
<organism evidence="2 3">
    <name type="scientific">Streptomyces rishiriensis</name>
    <dbReference type="NCBI Taxonomy" id="68264"/>
    <lineage>
        <taxon>Bacteria</taxon>
        <taxon>Bacillati</taxon>
        <taxon>Actinomycetota</taxon>
        <taxon>Actinomycetes</taxon>
        <taxon>Kitasatosporales</taxon>
        <taxon>Streptomycetaceae</taxon>
        <taxon>Streptomyces</taxon>
    </lineage>
</organism>
<reference evidence="2 3" key="1">
    <citation type="submission" date="2023-07" db="EMBL/GenBank/DDBJ databases">
        <title>Comparative genomics of wheat-associated soil bacteria to identify genetic determinants of phenazine resistance.</title>
        <authorList>
            <person name="Mouncey N."/>
        </authorList>
    </citation>
    <scope>NUCLEOTIDE SEQUENCE [LARGE SCALE GENOMIC DNA]</scope>
    <source>
        <strain evidence="2 3">B2I6</strain>
    </source>
</reference>
<dbReference type="Proteomes" id="UP001230654">
    <property type="component" value="Unassembled WGS sequence"/>
</dbReference>
<evidence type="ECO:0000313" key="3">
    <source>
        <dbReference type="Proteomes" id="UP001230654"/>
    </source>
</evidence>
<keyword evidence="3" id="KW-1185">Reference proteome</keyword>
<proteinExistence type="predicted"/>
<comment type="caution">
    <text evidence="2">The sequence shown here is derived from an EMBL/GenBank/DDBJ whole genome shotgun (WGS) entry which is preliminary data.</text>
</comment>
<evidence type="ECO:0000256" key="1">
    <source>
        <dbReference type="SAM" id="MobiDB-lite"/>
    </source>
</evidence>
<sequence>MSTYRIPRADDEHQLRRLPGRCFVCHGGGSQPSVSDRPGYDAQPPGDEGAMAMNNTAHHGVRGSHKKLAVMLSPADSTPTPWPMRHRSTG</sequence>
<evidence type="ECO:0000313" key="2">
    <source>
        <dbReference type="EMBL" id="MDQ0585748.1"/>
    </source>
</evidence>
<accession>A0ABU0P425</accession>
<protein>
    <submittedName>
        <fullName evidence="2">Uncharacterized protein</fullName>
    </submittedName>
</protein>
<gene>
    <name evidence="2" type="ORF">QF030_007926</name>
</gene>
<feature type="region of interest" description="Disordered" evidence="1">
    <location>
        <begin position="28"/>
        <end position="66"/>
    </location>
</feature>
<name>A0ABU0P425_STRRH</name>